<feature type="transmembrane region" description="Helical" evidence="11">
    <location>
        <begin position="217"/>
        <end position="239"/>
    </location>
</feature>
<dbReference type="GO" id="GO:0002250">
    <property type="term" value="P:adaptive immune response"/>
    <property type="evidence" value="ECO:0007669"/>
    <property type="project" value="UniProtKB-KW"/>
</dbReference>
<dbReference type="Gene3D" id="1.20.1070.10">
    <property type="entry name" value="Rhodopsin 7-helix transmembrane proteins"/>
    <property type="match status" value="1"/>
</dbReference>
<dbReference type="GO" id="GO:0008142">
    <property type="term" value="F:oxysterol binding"/>
    <property type="evidence" value="ECO:0007669"/>
    <property type="project" value="InterPro"/>
</dbReference>
<feature type="transmembrane region" description="Helical" evidence="11">
    <location>
        <begin position="20"/>
        <end position="39"/>
    </location>
</feature>
<keyword evidence="5" id="KW-0297">G-protein coupled receptor</keyword>
<keyword evidence="8" id="KW-1015">Disulfide bond</keyword>
<feature type="transmembrane region" description="Helical" evidence="11">
    <location>
        <begin position="259"/>
        <end position="278"/>
    </location>
</feature>
<dbReference type="AlphaFoldDB" id="A0A671N1Z8"/>
<feature type="transmembrane region" description="Helical" evidence="11">
    <location>
        <begin position="173"/>
        <end position="196"/>
    </location>
</feature>
<dbReference type="InterPro" id="IPR047160">
    <property type="entry name" value="GP183-like"/>
</dbReference>
<keyword evidence="7 11" id="KW-0472">Membrane</keyword>
<reference evidence="13" key="2">
    <citation type="submission" date="2025-09" db="UniProtKB">
        <authorList>
            <consortium name="Ensembl"/>
        </authorList>
    </citation>
    <scope>IDENTIFICATION</scope>
</reference>
<proteinExistence type="predicted"/>
<accession>A0A671N1Z8</accession>
<sequence length="343" mass="39339">MENITSFRIDFQHYLFTPVYSLVLFFGLFGNLGALYYFIFKIKQKSPSNIYIINLAVADTLFLFALPFRIHYHLNDSNWIFGDAMCRITGTIFFANIYISISFMTCICVDRYIATLHPHTYLKLRNTNLTALVSTTVWLVSGSAMLAFMLKCPLSSKGNMCFEGFNQKEWSGLAPYSISSLIFGSLLPSAVILVCYPIVARRIARINNSTARGARRIIYAILTITLLCFLPYHVVHLVYLLTRLRDIKENDVIFILRRVTMALVSLNSILDPLLYYFATGHYKWSFVPTELFQLKTFSVNFTKKIVLLFFLTNDKHQMSSSVTSHEGRPFFNNVDKKLPNSSS</sequence>
<dbReference type="Ensembl" id="ENSSANT00000042428.1">
    <property type="protein sequence ID" value="ENSSANP00000039869.1"/>
    <property type="gene ID" value="ENSSANG00000020259.1"/>
</dbReference>
<keyword evidence="6" id="KW-1064">Adaptive immunity</keyword>
<feature type="transmembrane region" description="Helical" evidence="11">
    <location>
        <begin position="88"/>
        <end position="109"/>
    </location>
</feature>
<dbReference type="CDD" id="cd14982">
    <property type="entry name" value="7tmA_purinoceptor-like"/>
    <property type="match status" value="1"/>
</dbReference>
<dbReference type="GO" id="GO:0016020">
    <property type="term" value="C:membrane"/>
    <property type="evidence" value="ECO:0007669"/>
    <property type="project" value="UniProtKB-SubCell"/>
</dbReference>
<reference evidence="13" key="1">
    <citation type="submission" date="2025-08" db="UniProtKB">
        <authorList>
            <consortium name="Ensembl"/>
        </authorList>
    </citation>
    <scope>IDENTIFICATION</scope>
</reference>
<organism evidence="13 14">
    <name type="scientific">Sinocyclocheilus anshuiensis</name>
    <dbReference type="NCBI Taxonomy" id="1608454"/>
    <lineage>
        <taxon>Eukaryota</taxon>
        <taxon>Metazoa</taxon>
        <taxon>Chordata</taxon>
        <taxon>Craniata</taxon>
        <taxon>Vertebrata</taxon>
        <taxon>Euteleostomi</taxon>
        <taxon>Actinopterygii</taxon>
        <taxon>Neopterygii</taxon>
        <taxon>Teleostei</taxon>
        <taxon>Ostariophysi</taxon>
        <taxon>Cypriniformes</taxon>
        <taxon>Cyprinidae</taxon>
        <taxon>Cyprininae</taxon>
        <taxon>Sinocyclocheilus</taxon>
    </lineage>
</organism>
<evidence type="ECO:0000256" key="11">
    <source>
        <dbReference type="SAM" id="Phobius"/>
    </source>
</evidence>
<evidence type="ECO:0000313" key="13">
    <source>
        <dbReference type="Ensembl" id="ENSSANP00000039869.1"/>
    </source>
</evidence>
<dbReference type="FunFam" id="1.20.1070.10:FF:000017">
    <property type="entry name" value="lysophosphatidic acid receptor 4"/>
    <property type="match status" value="1"/>
</dbReference>
<keyword evidence="4 11" id="KW-1133">Transmembrane helix</keyword>
<dbReference type="SUPFAM" id="SSF81321">
    <property type="entry name" value="Family A G protein-coupled receptor-like"/>
    <property type="match status" value="1"/>
</dbReference>
<keyword evidence="2 11" id="KW-0812">Transmembrane</keyword>
<evidence type="ECO:0000256" key="8">
    <source>
        <dbReference type="ARBA" id="ARBA00023157"/>
    </source>
</evidence>
<evidence type="ECO:0000256" key="4">
    <source>
        <dbReference type="ARBA" id="ARBA00022989"/>
    </source>
</evidence>
<evidence type="ECO:0000256" key="1">
    <source>
        <dbReference type="ARBA" id="ARBA00004141"/>
    </source>
</evidence>
<evidence type="ECO:0000256" key="7">
    <source>
        <dbReference type="ARBA" id="ARBA00023136"/>
    </source>
</evidence>
<keyword evidence="3" id="KW-0391">Immunity</keyword>
<name>A0A671N1Z8_9TELE</name>
<evidence type="ECO:0000256" key="3">
    <source>
        <dbReference type="ARBA" id="ARBA00022859"/>
    </source>
</evidence>
<dbReference type="Proteomes" id="UP000472260">
    <property type="component" value="Unassembled WGS sequence"/>
</dbReference>
<protein>
    <recommendedName>
        <fullName evidence="12">G-protein coupled receptors family 1 profile domain-containing protein</fullName>
    </recommendedName>
</protein>
<evidence type="ECO:0000256" key="6">
    <source>
        <dbReference type="ARBA" id="ARBA00023130"/>
    </source>
</evidence>
<keyword evidence="10" id="KW-0807">Transducer</keyword>
<evidence type="ECO:0000256" key="10">
    <source>
        <dbReference type="ARBA" id="ARBA00023224"/>
    </source>
</evidence>
<feature type="domain" description="G-protein coupled receptors family 1 profile" evidence="12">
    <location>
        <begin position="30"/>
        <end position="275"/>
    </location>
</feature>
<evidence type="ECO:0000313" key="14">
    <source>
        <dbReference type="Proteomes" id="UP000472260"/>
    </source>
</evidence>
<evidence type="ECO:0000256" key="5">
    <source>
        <dbReference type="ARBA" id="ARBA00023040"/>
    </source>
</evidence>
<dbReference type="PANTHER" id="PTHR24237:SF37">
    <property type="entry name" value="COAGULATION FACTOR II (THROMBIN) RECEPTOR-LIKE 2-RELATED"/>
    <property type="match status" value="1"/>
</dbReference>
<dbReference type="Pfam" id="PF00001">
    <property type="entry name" value="7tm_1"/>
    <property type="match status" value="1"/>
</dbReference>
<dbReference type="InterPro" id="IPR017452">
    <property type="entry name" value="GPCR_Rhodpsn_7TM"/>
</dbReference>
<dbReference type="PRINTS" id="PR00237">
    <property type="entry name" value="GPCRRHODOPSN"/>
</dbReference>
<dbReference type="GO" id="GO:0004930">
    <property type="term" value="F:G protein-coupled receptor activity"/>
    <property type="evidence" value="ECO:0007669"/>
    <property type="project" value="UniProtKB-KW"/>
</dbReference>
<keyword evidence="14" id="KW-1185">Reference proteome</keyword>
<feature type="transmembrane region" description="Helical" evidence="11">
    <location>
        <begin position="51"/>
        <end position="68"/>
    </location>
</feature>
<feature type="transmembrane region" description="Helical" evidence="11">
    <location>
        <begin position="129"/>
        <end position="150"/>
    </location>
</feature>
<dbReference type="InterPro" id="IPR000276">
    <property type="entry name" value="GPCR_Rhodpsn"/>
</dbReference>
<evidence type="ECO:0000256" key="2">
    <source>
        <dbReference type="ARBA" id="ARBA00022692"/>
    </source>
</evidence>
<dbReference type="PANTHER" id="PTHR24237">
    <property type="entry name" value="G-PROTEIN COUPLED RECEPTOR"/>
    <property type="match status" value="1"/>
</dbReference>
<comment type="subcellular location">
    <subcellularLocation>
        <location evidence="1">Membrane</location>
        <topology evidence="1">Multi-pass membrane protein</topology>
    </subcellularLocation>
</comment>
<evidence type="ECO:0000259" key="12">
    <source>
        <dbReference type="PROSITE" id="PS50262"/>
    </source>
</evidence>
<dbReference type="PROSITE" id="PS50262">
    <property type="entry name" value="G_PROTEIN_RECEP_F1_2"/>
    <property type="match status" value="1"/>
</dbReference>
<keyword evidence="9" id="KW-0675">Receptor</keyword>
<evidence type="ECO:0000256" key="9">
    <source>
        <dbReference type="ARBA" id="ARBA00023170"/>
    </source>
</evidence>
<dbReference type="PRINTS" id="PR01157">
    <property type="entry name" value="P2YPURNOCPTR"/>
</dbReference>